<evidence type="ECO:0000313" key="3">
    <source>
        <dbReference type="Proteomes" id="UP000697127"/>
    </source>
</evidence>
<protein>
    <submittedName>
        <fullName evidence="2">Uncharacterized protein</fullName>
    </submittedName>
</protein>
<feature type="region of interest" description="Disordered" evidence="1">
    <location>
        <begin position="1"/>
        <end position="37"/>
    </location>
</feature>
<comment type="caution">
    <text evidence="2">The sequence shown here is derived from an EMBL/GenBank/DDBJ whole genome shotgun (WGS) entry which is preliminary data.</text>
</comment>
<reference evidence="2" key="1">
    <citation type="submission" date="2020-11" db="EMBL/GenBank/DDBJ databases">
        <title>Kefir isolates.</title>
        <authorList>
            <person name="Marcisauskas S."/>
            <person name="Kim Y."/>
            <person name="Blasche S."/>
        </authorList>
    </citation>
    <scope>NUCLEOTIDE SEQUENCE</scope>
    <source>
        <strain evidence="2">Olga-1</strain>
    </source>
</reference>
<dbReference type="EMBL" id="PUHW01000265">
    <property type="protein sequence ID" value="KAG0687407.1"/>
    <property type="molecule type" value="Genomic_DNA"/>
</dbReference>
<keyword evidence="3" id="KW-1185">Reference proteome</keyword>
<feature type="compositionally biased region" description="Low complexity" evidence="1">
    <location>
        <begin position="15"/>
        <end position="24"/>
    </location>
</feature>
<evidence type="ECO:0000256" key="1">
    <source>
        <dbReference type="SAM" id="MobiDB-lite"/>
    </source>
</evidence>
<dbReference type="Proteomes" id="UP000697127">
    <property type="component" value="Unassembled WGS sequence"/>
</dbReference>
<dbReference type="OrthoDB" id="3995335at2759"/>
<feature type="non-terminal residue" evidence="2">
    <location>
        <position position="305"/>
    </location>
</feature>
<evidence type="ECO:0000313" key="2">
    <source>
        <dbReference type="EMBL" id="KAG0687407.1"/>
    </source>
</evidence>
<dbReference type="AlphaFoldDB" id="A0A9P7BCW2"/>
<accession>A0A9P7BCW2</accession>
<sequence>MSETTRLLPTIKSHNVNNVNNSNSGVAHGSTNKSPSKQTFNTIKNFLKNKGSLTDLRVWPDYKKDESGYKEKDSSNYLEFGNNESSNFTKLSDIKIKVPRKKRSLGSLLPSTNNDINDTKHNYYNHYNAFEEQLDQDTSSKSFIVPLPTPQKFTSVNSSPQFNIFRSTTVSKPSSKNVSPTKAIFALGVNGSVSTIGDKESQITLATPNMNDHYSFSKEWVPPNTTIRGTYLHDWTSDTSPRSLVESMKVGKVETPSINMNIHALKSPSRIDTNNTNNNSESNISLSLNKDISISSVSRASTIDK</sequence>
<proteinExistence type="predicted"/>
<organism evidence="2 3">
    <name type="scientific">Pichia californica</name>
    <dbReference type="NCBI Taxonomy" id="460514"/>
    <lineage>
        <taxon>Eukaryota</taxon>
        <taxon>Fungi</taxon>
        <taxon>Dikarya</taxon>
        <taxon>Ascomycota</taxon>
        <taxon>Saccharomycotina</taxon>
        <taxon>Pichiomycetes</taxon>
        <taxon>Pichiales</taxon>
        <taxon>Pichiaceae</taxon>
        <taxon>Pichia</taxon>
    </lineage>
</organism>
<name>A0A9P7BCW2_9ASCO</name>
<gene>
    <name evidence="2" type="ORF">C6P40_002379</name>
</gene>